<accession>A0ABR2HTW9</accession>
<dbReference type="SUPFAM" id="SSF46934">
    <property type="entry name" value="UBA-like"/>
    <property type="match status" value="1"/>
</dbReference>
<dbReference type="InterPro" id="IPR015940">
    <property type="entry name" value="UBA"/>
</dbReference>
<dbReference type="Gene3D" id="3.30.40.10">
    <property type="entry name" value="Zinc/RING finger domain, C3HC4 (zinc finger)"/>
    <property type="match status" value="1"/>
</dbReference>
<evidence type="ECO:0000256" key="3">
    <source>
        <dbReference type="ARBA" id="ARBA00022833"/>
    </source>
</evidence>
<evidence type="ECO:0000259" key="7">
    <source>
        <dbReference type="PROSITE" id="PS50089"/>
    </source>
</evidence>
<reference evidence="8 9" key="1">
    <citation type="submission" date="2024-04" db="EMBL/GenBank/DDBJ databases">
        <title>Tritrichomonas musculus Genome.</title>
        <authorList>
            <person name="Alves-Ferreira E."/>
            <person name="Grigg M."/>
            <person name="Lorenzi H."/>
            <person name="Galac M."/>
        </authorList>
    </citation>
    <scope>NUCLEOTIDE SEQUENCE [LARGE SCALE GENOMIC DNA]</scope>
    <source>
        <strain evidence="8 9">EAF2021</strain>
    </source>
</reference>
<dbReference type="PANTHER" id="PTHR14134">
    <property type="entry name" value="E3 UBIQUITIN-PROTEIN LIGASE RAD18"/>
    <property type="match status" value="1"/>
</dbReference>
<organism evidence="8 9">
    <name type="scientific">Tritrichomonas musculus</name>
    <dbReference type="NCBI Taxonomy" id="1915356"/>
    <lineage>
        <taxon>Eukaryota</taxon>
        <taxon>Metamonada</taxon>
        <taxon>Parabasalia</taxon>
        <taxon>Tritrichomonadida</taxon>
        <taxon>Tritrichomonadidae</taxon>
        <taxon>Tritrichomonas</taxon>
    </lineage>
</organism>
<comment type="caution">
    <text evidence="8">The sequence shown here is derived from an EMBL/GenBank/DDBJ whole genome shotgun (WGS) entry which is preliminary data.</text>
</comment>
<keyword evidence="3" id="KW-0862">Zinc</keyword>
<dbReference type="InterPro" id="IPR017907">
    <property type="entry name" value="Znf_RING_CS"/>
</dbReference>
<dbReference type="InterPro" id="IPR009060">
    <property type="entry name" value="UBA-like_sf"/>
</dbReference>
<dbReference type="SUPFAM" id="SSF57850">
    <property type="entry name" value="RING/U-box"/>
    <property type="match status" value="1"/>
</dbReference>
<dbReference type="PROSITE" id="PS00518">
    <property type="entry name" value="ZF_RING_1"/>
    <property type="match status" value="1"/>
</dbReference>
<gene>
    <name evidence="8" type="ORF">M9Y10_017561</name>
</gene>
<evidence type="ECO:0008006" key="10">
    <source>
        <dbReference type="Google" id="ProtNLM"/>
    </source>
</evidence>
<evidence type="ECO:0000313" key="9">
    <source>
        <dbReference type="Proteomes" id="UP001470230"/>
    </source>
</evidence>
<evidence type="ECO:0000256" key="1">
    <source>
        <dbReference type="ARBA" id="ARBA00022723"/>
    </source>
</evidence>
<keyword evidence="2 4" id="KW-0863">Zinc-finger</keyword>
<dbReference type="Proteomes" id="UP001470230">
    <property type="component" value="Unassembled WGS sequence"/>
</dbReference>
<evidence type="ECO:0000256" key="2">
    <source>
        <dbReference type="ARBA" id="ARBA00022771"/>
    </source>
</evidence>
<protein>
    <recommendedName>
        <fullName evidence="10">RING-type domain-containing protein</fullName>
    </recommendedName>
</protein>
<dbReference type="InterPro" id="IPR013083">
    <property type="entry name" value="Znf_RING/FYVE/PHD"/>
</dbReference>
<dbReference type="EMBL" id="JAPFFF010000023">
    <property type="protein sequence ID" value="KAK8852573.1"/>
    <property type="molecule type" value="Genomic_DNA"/>
</dbReference>
<name>A0ABR2HTW9_9EUKA</name>
<evidence type="ECO:0000313" key="8">
    <source>
        <dbReference type="EMBL" id="KAK8852573.1"/>
    </source>
</evidence>
<dbReference type="Pfam" id="PF14634">
    <property type="entry name" value="zf-RING_5"/>
    <property type="match status" value="1"/>
</dbReference>
<dbReference type="InterPro" id="IPR001841">
    <property type="entry name" value="Znf_RING"/>
</dbReference>
<feature type="region of interest" description="Disordered" evidence="5">
    <location>
        <begin position="78"/>
        <end position="111"/>
    </location>
</feature>
<sequence length="208" mass="23668">MSDESFIKSVLDNIQCPICYVAMVPPSHTPMIITECGHTFCQQCITTMHQCPLCKKEFTNTIKNILILQIADSAKQKHIIPPDMDPNQEIDEPKPSIDPVSTKPPQKNEPDIEGLIDLLTEYNPDRQICREALEANDNDIEKASKYLLFQIVDDHPPPNNDLGPVIGLTDEEIENVLKEKPEEMSEEFALELFIQCDKNMEMFKSLIQ</sequence>
<evidence type="ECO:0000259" key="6">
    <source>
        <dbReference type="PROSITE" id="PS50030"/>
    </source>
</evidence>
<dbReference type="PROSITE" id="PS50089">
    <property type="entry name" value="ZF_RING_2"/>
    <property type="match status" value="1"/>
</dbReference>
<feature type="domain" description="UBA" evidence="6">
    <location>
        <begin position="109"/>
        <end position="150"/>
    </location>
</feature>
<feature type="domain" description="RING-type" evidence="7">
    <location>
        <begin position="16"/>
        <end position="55"/>
    </location>
</feature>
<keyword evidence="1" id="KW-0479">Metal-binding</keyword>
<keyword evidence="9" id="KW-1185">Reference proteome</keyword>
<evidence type="ECO:0000256" key="4">
    <source>
        <dbReference type="PROSITE-ProRule" id="PRU00175"/>
    </source>
</evidence>
<proteinExistence type="predicted"/>
<dbReference type="SMART" id="SM00184">
    <property type="entry name" value="RING"/>
    <property type="match status" value="1"/>
</dbReference>
<dbReference type="InterPro" id="IPR039577">
    <property type="entry name" value="Rad18"/>
</dbReference>
<dbReference type="PROSITE" id="PS50030">
    <property type="entry name" value="UBA"/>
    <property type="match status" value="1"/>
</dbReference>
<evidence type="ECO:0000256" key="5">
    <source>
        <dbReference type="SAM" id="MobiDB-lite"/>
    </source>
</evidence>